<proteinExistence type="predicted"/>
<evidence type="ECO:0000313" key="3">
    <source>
        <dbReference type="Proteomes" id="UP000053611"/>
    </source>
</evidence>
<reference evidence="2 3" key="1">
    <citation type="submission" date="2015-03" db="EMBL/GenBank/DDBJ databases">
        <title>Genomics and transcriptomics of the oil-accumulating basidiomycete yeast T. oleaginosus allow insights into substrate utilization and the diverse evolutionary trajectories of mating systems in fungi.</title>
        <authorList>
            <consortium name="DOE Joint Genome Institute"/>
            <person name="Kourist R."/>
            <person name="Kracht O."/>
            <person name="Bracharz F."/>
            <person name="Lipzen A."/>
            <person name="Nolan M."/>
            <person name="Ohm R."/>
            <person name="Grigoriev I."/>
            <person name="Sun S."/>
            <person name="Heitman J."/>
            <person name="Bruck T."/>
            <person name="Nowrousian M."/>
        </authorList>
    </citation>
    <scope>NUCLEOTIDE SEQUENCE [LARGE SCALE GENOMIC DNA]</scope>
    <source>
        <strain evidence="2 3">IBC0246</strain>
    </source>
</reference>
<dbReference type="RefSeq" id="XP_018279701.1">
    <property type="nucleotide sequence ID" value="XM_018427323.1"/>
</dbReference>
<sequence length="169" mass="19677">MPWLERERGRGERRGRDQEGDTIPRSCRLSSTPLSLPVGTSPYALVAHFRHKAWIPLSFCSLRVISYTTLPSSLSRRRSPLRSHRGVFRAVRPRRPALHCDDERTACRGYQSGLSVRRRHVASRCKLEETGSGRMPPWLSPLAYSRRGGRWRRRRRRRHLHRSPCQCQG</sequence>
<organism evidence="2 3">
    <name type="scientific">Cutaneotrichosporon oleaginosum</name>
    <dbReference type="NCBI Taxonomy" id="879819"/>
    <lineage>
        <taxon>Eukaryota</taxon>
        <taxon>Fungi</taxon>
        <taxon>Dikarya</taxon>
        <taxon>Basidiomycota</taxon>
        <taxon>Agaricomycotina</taxon>
        <taxon>Tremellomycetes</taxon>
        <taxon>Trichosporonales</taxon>
        <taxon>Trichosporonaceae</taxon>
        <taxon>Cutaneotrichosporon</taxon>
    </lineage>
</organism>
<evidence type="ECO:0000313" key="2">
    <source>
        <dbReference type="EMBL" id="KLT43210.1"/>
    </source>
</evidence>
<dbReference type="Proteomes" id="UP000053611">
    <property type="component" value="Unassembled WGS sequence"/>
</dbReference>
<accession>A0A0J0XQ19</accession>
<keyword evidence="3" id="KW-1185">Reference proteome</keyword>
<dbReference type="AlphaFoldDB" id="A0A0J0XQ19"/>
<dbReference type="GeneID" id="28987926"/>
<feature type="region of interest" description="Disordered" evidence="1">
    <location>
        <begin position="1"/>
        <end position="26"/>
    </location>
</feature>
<gene>
    <name evidence="2" type="ORF">CC85DRAFT_65192</name>
</gene>
<dbReference type="EMBL" id="KQ087197">
    <property type="protein sequence ID" value="KLT43210.1"/>
    <property type="molecule type" value="Genomic_DNA"/>
</dbReference>
<evidence type="ECO:0000256" key="1">
    <source>
        <dbReference type="SAM" id="MobiDB-lite"/>
    </source>
</evidence>
<protein>
    <submittedName>
        <fullName evidence="2">Uncharacterized protein</fullName>
    </submittedName>
</protein>
<feature type="compositionally biased region" description="Basic and acidic residues" evidence="1">
    <location>
        <begin position="1"/>
        <end position="19"/>
    </location>
</feature>
<name>A0A0J0XQ19_9TREE</name>